<dbReference type="Proteomes" id="UP000030111">
    <property type="component" value="Unassembled WGS sequence"/>
</dbReference>
<keyword evidence="3" id="KW-1185">Reference proteome</keyword>
<dbReference type="EMBL" id="JRLY01000005">
    <property type="protein sequence ID" value="KGO93445.1"/>
    <property type="molecule type" value="Genomic_DNA"/>
</dbReference>
<dbReference type="Pfam" id="PF05076">
    <property type="entry name" value="SUFU"/>
    <property type="match status" value="1"/>
</dbReference>
<organism evidence="2 3">
    <name type="scientific">Flavobacterium subsaxonicum WB 4.1-42 = DSM 21790</name>
    <dbReference type="NCBI Taxonomy" id="1121898"/>
    <lineage>
        <taxon>Bacteria</taxon>
        <taxon>Pseudomonadati</taxon>
        <taxon>Bacteroidota</taxon>
        <taxon>Flavobacteriia</taxon>
        <taxon>Flavobacteriales</taxon>
        <taxon>Flavobacteriaceae</taxon>
        <taxon>Flavobacterium</taxon>
    </lineage>
</organism>
<protein>
    <recommendedName>
        <fullName evidence="1">Suppressor of fused-like domain-containing protein</fullName>
    </recommendedName>
</protein>
<dbReference type="InterPro" id="IPR020941">
    <property type="entry name" value="SUFU-like_domain"/>
</dbReference>
<accession>A0A0A2MYZ3</accession>
<reference evidence="2 3" key="1">
    <citation type="submission" date="2013-09" db="EMBL/GenBank/DDBJ databases">
        <authorList>
            <person name="Zeng Z."/>
            <person name="Chen C."/>
        </authorList>
    </citation>
    <scope>NUCLEOTIDE SEQUENCE [LARGE SCALE GENOMIC DNA]</scope>
    <source>
        <strain evidence="2 3">WB 4.1-42</strain>
    </source>
</reference>
<evidence type="ECO:0000259" key="1">
    <source>
        <dbReference type="Pfam" id="PF05076"/>
    </source>
</evidence>
<proteinExistence type="predicted"/>
<feature type="domain" description="Suppressor of fused-like" evidence="1">
    <location>
        <begin position="24"/>
        <end position="156"/>
    </location>
</feature>
<evidence type="ECO:0000313" key="2">
    <source>
        <dbReference type="EMBL" id="KGO93445.1"/>
    </source>
</evidence>
<dbReference type="AlphaFoldDB" id="A0A0A2MYZ3"/>
<sequence length="172" mass="19810">MFKKEPLYYMEESLSNGLPGVASIVYKDIPEQGYTTAFTYGLSLAQHPEWKFGRPELCVSVASLNPSWERISAYIANRLRGDCPFKYGQNINFGEKISDDSEMDAFFIFAPSTLNKEDYSNIDIGADYKINIVGLYPMYADELDAYEKMGLEKFWHHPNFDNYNVNRKHISL</sequence>
<dbReference type="eggNOG" id="ENOG503052Z">
    <property type="taxonomic scope" value="Bacteria"/>
</dbReference>
<comment type="caution">
    <text evidence="2">The sequence shown here is derived from an EMBL/GenBank/DDBJ whole genome shotgun (WGS) entry which is preliminary data.</text>
</comment>
<evidence type="ECO:0000313" key="3">
    <source>
        <dbReference type="Proteomes" id="UP000030111"/>
    </source>
</evidence>
<name>A0A0A2MYZ3_9FLAO</name>
<gene>
    <name evidence="2" type="ORF">Q766_09125</name>
</gene>